<dbReference type="SUPFAM" id="SSF46689">
    <property type="entry name" value="Homeodomain-like"/>
    <property type="match status" value="1"/>
</dbReference>
<evidence type="ECO:0000313" key="6">
    <source>
        <dbReference type="EMBL" id="PTF66628.1"/>
    </source>
</evidence>
<dbReference type="InterPro" id="IPR041479">
    <property type="entry name" value="TetR_CgmR_C"/>
</dbReference>
<feature type="DNA-binding region" description="H-T-H motif" evidence="4">
    <location>
        <begin position="27"/>
        <end position="46"/>
    </location>
</feature>
<evidence type="ECO:0000256" key="4">
    <source>
        <dbReference type="PROSITE-ProRule" id="PRU00335"/>
    </source>
</evidence>
<dbReference type="Proteomes" id="UP000241208">
    <property type="component" value="Unassembled WGS sequence"/>
</dbReference>
<feature type="domain" description="HTH tetR-type" evidence="5">
    <location>
        <begin position="4"/>
        <end position="64"/>
    </location>
</feature>
<dbReference type="PRINTS" id="PR00455">
    <property type="entry name" value="HTHTETR"/>
</dbReference>
<dbReference type="Gene3D" id="1.10.357.10">
    <property type="entry name" value="Tetracycline Repressor, domain 2"/>
    <property type="match status" value="1"/>
</dbReference>
<comment type="caution">
    <text evidence="6">The sequence shown here is derived from an EMBL/GenBank/DDBJ whole genome shotgun (WGS) entry which is preliminary data.</text>
</comment>
<dbReference type="InterPro" id="IPR036271">
    <property type="entry name" value="Tet_transcr_reg_TetR-rel_C_sf"/>
</dbReference>
<dbReference type="Pfam" id="PF17937">
    <property type="entry name" value="TetR_C_28"/>
    <property type="match status" value="1"/>
</dbReference>
<dbReference type="AlphaFoldDB" id="A0A2T4LTF5"/>
<protein>
    <submittedName>
        <fullName evidence="6">TetR family transcriptional regulator</fullName>
    </submittedName>
</protein>
<keyword evidence="3" id="KW-0804">Transcription</keyword>
<dbReference type="SUPFAM" id="SSF48498">
    <property type="entry name" value="Tetracyclin repressor-like, C-terminal domain"/>
    <property type="match status" value="1"/>
</dbReference>
<dbReference type="InterPro" id="IPR001647">
    <property type="entry name" value="HTH_TetR"/>
</dbReference>
<keyword evidence="1" id="KW-0805">Transcription regulation</keyword>
<dbReference type="PROSITE" id="PS50977">
    <property type="entry name" value="HTH_TETR_2"/>
    <property type="match status" value="1"/>
</dbReference>
<dbReference type="PANTHER" id="PTHR47506">
    <property type="entry name" value="TRANSCRIPTIONAL REGULATORY PROTEIN"/>
    <property type="match status" value="1"/>
</dbReference>
<organism evidence="6 7">
    <name type="scientific">Staphylococcus cohnii</name>
    <dbReference type="NCBI Taxonomy" id="29382"/>
    <lineage>
        <taxon>Bacteria</taxon>
        <taxon>Bacillati</taxon>
        <taxon>Bacillota</taxon>
        <taxon>Bacilli</taxon>
        <taxon>Bacillales</taxon>
        <taxon>Staphylococcaceae</taxon>
        <taxon>Staphylococcus</taxon>
        <taxon>Staphylococcus cohnii species complex</taxon>
    </lineage>
</organism>
<evidence type="ECO:0000256" key="1">
    <source>
        <dbReference type="ARBA" id="ARBA00023015"/>
    </source>
</evidence>
<accession>A0A2T4LTF5</accession>
<proteinExistence type="predicted"/>
<dbReference type="InterPro" id="IPR009057">
    <property type="entry name" value="Homeodomain-like_sf"/>
</dbReference>
<dbReference type="PANTHER" id="PTHR47506:SF6">
    <property type="entry name" value="HTH-TYPE TRANSCRIPTIONAL REPRESSOR NEMR"/>
    <property type="match status" value="1"/>
</dbReference>
<name>A0A2T4LTF5_9STAP</name>
<evidence type="ECO:0000259" key="5">
    <source>
        <dbReference type="PROSITE" id="PS50977"/>
    </source>
</evidence>
<dbReference type="EMBL" id="PYZR01000039">
    <property type="protein sequence ID" value="PTF66628.1"/>
    <property type="molecule type" value="Genomic_DNA"/>
</dbReference>
<evidence type="ECO:0000313" key="7">
    <source>
        <dbReference type="Proteomes" id="UP000241208"/>
    </source>
</evidence>
<dbReference type="RefSeq" id="WP_107384094.1">
    <property type="nucleotide sequence ID" value="NZ_JABXWY010000001.1"/>
</dbReference>
<evidence type="ECO:0000256" key="2">
    <source>
        <dbReference type="ARBA" id="ARBA00023125"/>
    </source>
</evidence>
<evidence type="ECO:0000256" key="3">
    <source>
        <dbReference type="ARBA" id="ARBA00023163"/>
    </source>
</evidence>
<sequence length="186" mass="20771">MARVSKRIQLLEAAAAIVNEQGSEYLTLDAVAKKAGVSKGGLLYHFKNKFALIQGLVDHADELYRNNVNEHVKNESQEVGKLLRAFIEATREHRSENASITSGMLAAQGINSNLLLPLQDTYKDWQDKIENDGIDKVDATIIRLAVDGLWLSEIFGLDALDETMRAKVLERLTSYTENTQIELRDA</sequence>
<dbReference type="Pfam" id="PF00440">
    <property type="entry name" value="TetR_N"/>
    <property type="match status" value="1"/>
</dbReference>
<gene>
    <name evidence="6" type="ORF">BUY34_05000</name>
</gene>
<keyword evidence="2 4" id="KW-0238">DNA-binding</keyword>
<dbReference type="GO" id="GO:0003677">
    <property type="term" value="F:DNA binding"/>
    <property type="evidence" value="ECO:0007669"/>
    <property type="project" value="UniProtKB-UniRule"/>
</dbReference>
<reference evidence="6 7" key="1">
    <citation type="journal article" date="2016" name="Front. Microbiol.">
        <title>Comprehensive Phylogenetic Analysis of Bovine Non-aureus Staphylococci Species Based on Whole-Genome Sequencing.</title>
        <authorList>
            <person name="Naushad S."/>
            <person name="Barkema H.W."/>
            <person name="Luby C."/>
            <person name="Condas L.A."/>
            <person name="Nobrega D.B."/>
            <person name="Carson D.A."/>
            <person name="De Buck J."/>
        </authorList>
    </citation>
    <scope>NUCLEOTIDE SEQUENCE [LARGE SCALE GENOMIC DNA]</scope>
    <source>
        <strain evidence="6 7">SNUC 3829</strain>
    </source>
</reference>